<dbReference type="RefSeq" id="WP_111869362.1">
    <property type="nucleotide sequence ID" value="NZ_QLYX01000008.1"/>
</dbReference>
<protein>
    <submittedName>
        <fullName evidence="3">DUF397 domain-containing protein</fullName>
    </submittedName>
</protein>
<dbReference type="OrthoDB" id="3431580at2"/>
<evidence type="ECO:0000313" key="4">
    <source>
        <dbReference type="Proteomes" id="UP000251891"/>
    </source>
</evidence>
<reference evidence="3 4" key="1">
    <citation type="submission" date="2018-06" db="EMBL/GenBank/DDBJ databases">
        <title>Actinomadura craniellae sp. nov. isolated from marine sponge Craniella sp.</title>
        <authorList>
            <person name="Li L."/>
            <person name="Xu Q.H."/>
            <person name="Lin H.W."/>
            <person name="Lu Y.H."/>
        </authorList>
    </citation>
    <scope>NUCLEOTIDE SEQUENCE [LARGE SCALE GENOMIC DNA]</scope>
    <source>
        <strain evidence="3 4">LHW63021</strain>
    </source>
</reference>
<evidence type="ECO:0000256" key="1">
    <source>
        <dbReference type="SAM" id="MobiDB-lite"/>
    </source>
</evidence>
<dbReference type="Pfam" id="PF04149">
    <property type="entry name" value="DUF397"/>
    <property type="match status" value="1"/>
</dbReference>
<accession>A0A365H3Y5</accession>
<dbReference type="AlphaFoldDB" id="A0A365H3Y5"/>
<keyword evidence="4" id="KW-1185">Reference proteome</keyword>
<dbReference type="InterPro" id="IPR007278">
    <property type="entry name" value="DUF397"/>
</dbReference>
<name>A0A365H3Y5_9ACTN</name>
<proteinExistence type="predicted"/>
<dbReference type="Proteomes" id="UP000251891">
    <property type="component" value="Unassembled WGS sequence"/>
</dbReference>
<feature type="domain" description="DUF397" evidence="2">
    <location>
        <begin position="11"/>
        <end position="63"/>
    </location>
</feature>
<evidence type="ECO:0000259" key="2">
    <source>
        <dbReference type="Pfam" id="PF04149"/>
    </source>
</evidence>
<dbReference type="EMBL" id="QLYX01000008">
    <property type="protein sequence ID" value="RAY13824.1"/>
    <property type="molecule type" value="Genomic_DNA"/>
</dbReference>
<organism evidence="3 4">
    <name type="scientific">Actinomadura craniellae</name>
    <dbReference type="NCBI Taxonomy" id="2231787"/>
    <lineage>
        <taxon>Bacteria</taxon>
        <taxon>Bacillati</taxon>
        <taxon>Actinomycetota</taxon>
        <taxon>Actinomycetes</taxon>
        <taxon>Streptosporangiales</taxon>
        <taxon>Thermomonosporaceae</taxon>
        <taxon>Actinomadura</taxon>
    </lineage>
</organism>
<feature type="region of interest" description="Disordered" evidence="1">
    <location>
        <begin position="1"/>
        <end position="21"/>
    </location>
</feature>
<gene>
    <name evidence="3" type="ORF">DPM19_19450</name>
</gene>
<evidence type="ECO:0000313" key="3">
    <source>
        <dbReference type="EMBL" id="RAY13824.1"/>
    </source>
</evidence>
<sequence length="69" mass="7213">MPSPDEPFGTTWRKSTRSGQQGACVEIADGLAHAVAIRDSKNPAAGHLTLTPAAWASLTARIKAGELDL</sequence>
<comment type="caution">
    <text evidence="3">The sequence shown here is derived from an EMBL/GenBank/DDBJ whole genome shotgun (WGS) entry which is preliminary data.</text>
</comment>